<proteinExistence type="predicted"/>
<evidence type="ECO:0000313" key="2">
    <source>
        <dbReference type="EMBL" id="KAJ3480785.1"/>
    </source>
</evidence>
<keyword evidence="3" id="KW-1185">Reference proteome</keyword>
<comment type="caution">
    <text evidence="2">The sequence shown here is derived from an EMBL/GenBank/DDBJ whole genome shotgun (WGS) entry which is preliminary data.</text>
</comment>
<feature type="compositionally biased region" description="Polar residues" evidence="1">
    <location>
        <begin position="305"/>
        <end position="316"/>
    </location>
</feature>
<protein>
    <submittedName>
        <fullName evidence="2">Uncharacterized protein</fullName>
    </submittedName>
</protein>
<name>A0AAD5V2P3_9APHY</name>
<accession>A0AAD5V2P3</accession>
<dbReference type="AlphaFoldDB" id="A0AAD5V2P3"/>
<sequence>MFPASLSDCLSQCLGPPVPAGIQSLAHRQFTMAEKAMLPVYQFLQDTVSALLYEYNLGFRADASFSLAAFSFTVLRSWASSEKSWLVLSTSFIPSFFVVGTNISFTGHTLATLCGPYSWKTLRIVRNRPIATRIAATLSDLPAIIALSVRMSDIRKVVTKSESSSPLTHFLLRSGIIYFVYPEFHIRLSFEVTTDIGYSASALLNTITVITTITGQLLNGVSSIFTDFSQCLNAILISRFILDLRSIDNELSQNTSFSSIRFMGNIGAPVSDRSVWTTSAADDIDNVQDERREENSTERDDLEITTGNAESTANVC</sequence>
<gene>
    <name evidence="2" type="ORF">NLI96_g8102</name>
</gene>
<dbReference type="EMBL" id="JANAWD010000355">
    <property type="protein sequence ID" value="KAJ3480785.1"/>
    <property type="molecule type" value="Genomic_DNA"/>
</dbReference>
<feature type="region of interest" description="Disordered" evidence="1">
    <location>
        <begin position="288"/>
        <end position="316"/>
    </location>
</feature>
<dbReference type="Proteomes" id="UP001212997">
    <property type="component" value="Unassembled WGS sequence"/>
</dbReference>
<evidence type="ECO:0000313" key="3">
    <source>
        <dbReference type="Proteomes" id="UP001212997"/>
    </source>
</evidence>
<feature type="compositionally biased region" description="Basic and acidic residues" evidence="1">
    <location>
        <begin position="288"/>
        <end position="299"/>
    </location>
</feature>
<reference evidence="2" key="1">
    <citation type="submission" date="2022-07" db="EMBL/GenBank/DDBJ databases">
        <title>Genome Sequence of Physisporinus lineatus.</title>
        <authorList>
            <person name="Buettner E."/>
        </authorList>
    </citation>
    <scope>NUCLEOTIDE SEQUENCE</scope>
    <source>
        <strain evidence="2">VT162</strain>
    </source>
</reference>
<evidence type="ECO:0000256" key="1">
    <source>
        <dbReference type="SAM" id="MobiDB-lite"/>
    </source>
</evidence>
<organism evidence="2 3">
    <name type="scientific">Meripilus lineatus</name>
    <dbReference type="NCBI Taxonomy" id="2056292"/>
    <lineage>
        <taxon>Eukaryota</taxon>
        <taxon>Fungi</taxon>
        <taxon>Dikarya</taxon>
        <taxon>Basidiomycota</taxon>
        <taxon>Agaricomycotina</taxon>
        <taxon>Agaricomycetes</taxon>
        <taxon>Polyporales</taxon>
        <taxon>Meripilaceae</taxon>
        <taxon>Meripilus</taxon>
    </lineage>
</organism>